<keyword evidence="1" id="KW-0175">Coiled coil</keyword>
<dbReference type="EMBL" id="JAAYVO010000033">
    <property type="protein sequence ID" value="NLH34901.1"/>
    <property type="molecule type" value="Genomic_DNA"/>
</dbReference>
<protein>
    <submittedName>
        <fullName evidence="2">Lipase family protein</fullName>
    </submittedName>
</protein>
<name>A0A847J2Z2_9LACT</name>
<organism evidence="2 3">
    <name type="scientific">Pseudolactococcus chungangensis</name>
    <dbReference type="NCBI Taxonomy" id="451457"/>
    <lineage>
        <taxon>Bacteria</taxon>
        <taxon>Bacillati</taxon>
        <taxon>Bacillota</taxon>
        <taxon>Bacilli</taxon>
        <taxon>Lactobacillales</taxon>
        <taxon>Streptococcaceae</taxon>
        <taxon>Pseudolactococcus</taxon>
    </lineage>
</organism>
<gene>
    <name evidence="2" type="ORF">GX453_02570</name>
</gene>
<accession>A0A847J2Z2</accession>
<dbReference type="Gene3D" id="3.40.50.1820">
    <property type="entry name" value="alpha/beta hydrolase"/>
    <property type="match status" value="1"/>
</dbReference>
<dbReference type="Proteomes" id="UP000559962">
    <property type="component" value="Unassembled WGS sequence"/>
</dbReference>
<feature type="coiled-coil region" evidence="1">
    <location>
        <begin position="162"/>
        <end position="189"/>
    </location>
</feature>
<comment type="caution">
    <text evidence="2">The sequence shown here is derived from an EMBL/GenBank/DDBJ whole genome shotgun (WGS) entry which is preliminary data.</text>
</comment>
<evidence type="ECO:0000313" key="3">
    <source>
        <dbReference type="Proteomes" id="UP000559962"/>
    </source>
</evidence>
<evidence type="ECO:0000313" key="2">
    <source>
        <dbReference type="EMBL" id="NLH34901.1"/>
    </source>
</evidence>
<evidence type="ECO:0000256" key="1">
    <source>
        <dbReference type="SAM" id="Coils"/>
    </source>
</evidence>
<sequence length="212" mass="23622">MSNLKNFNNIYANLAESAYNTRPKNFPPFAKNREFKEINYSQDETYRGELTKGGKNLPNKGVVYLQPDKTLHAEPIKSTYSVPKVNGGYEQVPYDTLKTYQKGLLADEKAGFNAYFVTDTAKLDETTRQTYLTIRGSDGASISSLNDWVSNDANFTLTDTYIPQAKLANQALQEKIRELNAKAPDAVLNVTGHSLGTIVSAQAVARFYQEMA</sequence>
<reference evidence="2 3" key="1">
    <citation type="journal article" date="2020" name="Biotechnol. Biofuels">
        <title>New insights from the biogas microbiome by comprehensive genome-resolved metagenomics of nearly 1600 species originating from multiple anaerobic digesters.</title>
        <authorList>
            <person name="Campanaro S."/>
            <person name="Treu L."/>
            <person name="Rodriguez-R L.M."/>
            <person name="Kovalovszki A."/>
            <person name="Ziels R.M."/>
            <person name="Maus I."/>
            <person name="Zhu X."/>
            <person name="Kougias P.G."/>
            <person name="Basile A."/>
            <person name="Luo G."/>
            <person name="Schluter A."/>
            <person name="Konstantinidis K.T."/>
            <person name="Angelidaki I."/>
        </authorList>
    </citation>
    <scope>NUCLEOTIDE SEQUENCE [LARGE SCALE GENOMIC DNA]</scope>
    <source>
        <strain evidence="2">AS27yjCOA_61</strain>
    </source>
</reference>
<dbReference type="InterPro" id="IPR029058">
    <property type="entry name" value="AB_hydrolase_fold"/>
</dbReference>
<dbReference type="SUPFAM" id="SSF53474">
    <property type="entry name" value="alpha/beta-Hydrolases"/>
    <property type="match status" value="1"/>
</dbReference>
<dbReference type="AlphaFoldDB" id="A0A847J2Z2"/>
<proteinExistence type="predicted"/>